<keyword evidence="3" id="KW-1185">Reference proteome</keyword>
<dbReference type="RefSeq" id="WP_034733619.1">
    <property type="nucleotide sequence ID" value="NZ_JPIN01000012.1"/>
</dbReference>
<dbReference type="EMBL" id="JPIN01000012">
    <property type="protein sequence ID" value="KFZ28153.1"/>
    <property type="molecule type" value="Genomic_DNA"/>
</dbReference>
<sequence>MKTLMIAMMALITFAAAAAENSYTVHATLLSNGKVVGEPVLQVRDAEPASVEVSGVEGYSLALTVTAENTPGRYRLVSEVSTAGANMSPTLVVEANQPAEVSIGQLTMRVTVRE</sequence>
<name>A0A094L0M3_9GAMM</name>
<dbReference type="AlphaFoldDB" id="A0A094L0M3"/>
<dbReference type="Proteomes" id="UP000053718">
    <property type="component" value="Unassembled WGS sequence"/>
</dbReference>
<comment type="caution">
    <text evidence="2">The sequence shown here is derived from an EMBL/GenBank/DDBJ whole genome shotgun (WGS) entry which is preliminary data.</text>
</comment>
<feature type="signal peptide" evidence="1">
    <location>
        <begin position="1"/>
        <end position="18"/>
    </location>
</feature>
<reference evidence="2 3" key="1">
    <citation type="submission" date="2014-06" db="EMBL/GenBank/DDBJ databases">
        <title>Draft genome sequence of Idiomarina sp. MCCC 1A10513.</title>
        <authorList>
            <person name="Du J."/>
            <person name="Lai Q."/>
            <person name="Shao Z."/>
        </authorList>
    </citation>
    <scope>NUCLEOTIDE SEQUENCE [LARGE SCALE GENOMIC DNA]</scope>
    <source>
        <strain evidence="2 3">MCCC 1A10513</strain>
    </source>
</reference>
<evidence type="ECO:0000256" key="1">
    <source>
        <dbReference type="SAM" id="SignalP"/>
    </source>
</evidence>
<dbReference type="STRING" id="1517416.IDAT_11250"/>
<proteinExistence type="predicted"/>
<evidence type="ECO:0008006" key="4">
    <source>
        <dbReference type="Google" id="ProtNLM"/>
    </source>
</evidence>
<accession>A0A094L0M3</accession>
<dbReference type="OrthoDB" id="9936205at2"/>
<evidence type="ECO:0000313" key="2">
    <source>
        <dbReference type="EMBL" id="KFZ28153.1"/>
    </source>
</evidence>
<organism evidence="2 3">
    <name type="scientific">Pseudidiomarina atlantica</name>
    <dbReference type="NCBI Taxonomy" id="1517416"/>
    <lineage>
        <taxon>Bacteria</taxon>
        <taxon>Pseudomonadati</taxon>
        <taxon>Pseudomonadota</taxon>
        <taxon>Gammaproteobacteria</taxon>
        <taxon>Alteromonadales</taxon>
        <taxon>Idiomarinaceae</taxon>
        <taxon>Pseudidiomarina</taxon>
    </lineage>
</organism>
<keyword evidence="1" id="KW-0732">Signal</keyword>
<dbReference type="eggNOG" id="ENOG5033FSB">
    <property type="taxonomic scope" value="Bacteria"/>
</dbReference>
<protein>
    <recommendedName>
        <fullName evidence="4">Carboxypeptidase regulatory-like domain-containing protein</fullName>
    </recommendedName>
</protein>
<feature type="chain" id="PRO_5001901679" description="Carboxypeptidase regulatory-like domain-containing protein" evidence="1">
    <location>
        <begin position="19"/>
        <end position="114"/>
    </location>
</feature>
<gene>
    <name evidence="2" type="ORF">IDAT_11250</name>
</gene>
<evidence type="ECO:0000313" key="3">
    <source>
        <dbReference type="Proteomes" id="UP000053718"/>
    </source>
</evidence>